<name>A0A161L9D4_9BACT</name>
<dbReference type="RefSeq" id="WP_068705840.1">
    <property type="nucleotide sequence ID" value="NZ_BDCR01000004.1"/>
</dbReference>
<dbReference type="InterPro" id="IPR028098">
    <property type="entry name" value="Glyco_trans_4-like_N"/>
</dbReference>
<dbReference type="InterPro" id="IPR001296">
    <property type="entry name" value="Glyco_trans_1"/>
</dbReference>
<feature type="domain" description="Glycosyl transferase family 1" evidence="1">
    <location>
        <begin position="148"/>
        <end position="267"/>
    </location>
</feature>
<dbReference type="Pfam" id="PF13439">
    <property type="entry name" value="Glyco_transf_4"/>
    <property type="match status" value="1"/>
</dbReference>
<gene>
    <name evidence="3" type="ORF">PJIAN_4619</name>
</gene>
<dbReference type="EMBL" id="BDCR01000004">
    <property type="protein sequence ID" value="GAT64074.1"/>
    <property type="molecule type" value="Genomic_DNA"/>
</dbReference>
<evidence type="ECO:0000259" key="1">
    <source>
        <dbReference type="Pfam" id="PF00534"/>
    </source>
</evidence>
<dbReference type="Gene3D" id="3.40.50.2000">
    <property type="entry name" value="Glycogen Phosphorylase B"/>
    <property type="match status" value="2"/>
</dbReference>
<dbReference type="STRING" id="681398.PJIAN_4619"/>
<keyword evidence="4" id="KW-1185">Reference proteome</keyword>
<dbReference type="CDD" id="cd03801">
    <property type="entry name" value="GT4_PimA-like"/>
    <property type="match status" value="1"/>
</dbReference>
<dbReference type="Proteomes" id="UP000076586">
    <property type="component" value="Unassembled WGS sequence"/>
</dbReference>
<keyword evidence="3" id="KW-0808">Transferase</keyword>
<protein>
    <submittedName>
        <fullName evidence="3">1,2-diacylglycerol-3-alpha-glucose alpha-1,2-galactosyltransferase</fullName>
    </submittedName>
</protein>
<keyword evidence="3" id="KW-0328">Glycosyltransferase</keyword>
<organism evidence="3 4">
    <name type="scientific">Paludibacter jiangxiensis</name>
    <dbReference type="NCBI Taxonomy" id="681398"/>
    <lineage>
        <taxon>Bacteria</taxon>
        <taxon>Pseudomonadati</taxon>
        <taxon>Bacteroidota</taxon>
        <taxon>Bacteroidia</taxon>
        <taxon>Bacteroidales</taxon>
        <taxon>Paludibacteraceae</taxon>
        <taxon>Paludibacter</taxon>
    </lineage>
</organism>
<evidence type="ECO:0000313" key="3">
    <source>
        <dbReference type="EMBL" id="GAT64074.1"/>
    </source>
</evidence>
<evidence type="ECO:0000313" key="4">
    <source>
        <dbReference type="Proteomes" id="UP000076586"/>
    </source>
</evidence>
<dbReference type="PANTHER" id="PTHR45947:SF3">
    <property type="entry name" value="SULFOQUINOVOSYL TRANSFERASE SQD2"/>
    <property type="match status" value="1"/>
</dbReference>
<accession>A0A161L9D4</accession>
<dbReference type="PANTHER" id="PTHR45947">
    <property type="entry name" value="SULFOQUINOVOSYL TRANSFERASE SQD2"/>
    <property type="match status" value="1"/>
</dbReference>
<dbReference type="OrthoDB" id="9790710at2"/>
<dbReference type="Pfam" id="PF00534">
    <property type="entry name" value="Glycos_transf_1"/>
    <property type="match status" value="1"/>
</dbReference>
<dbReference type="SUPFAM" id="SSF53756">
    <property type="entry name" value="UDP-Glycosyltransferase/glycogen phosphorylase"/>
    <property type="match status" value="1"/>
</dbReference>
<feature type="domain" description="Glycosyltransferase subfamily 4-like N-terminal" evidence="2">
    <location>
        <begin position="43"/>
        <end position="138"/>
    </location>
</feature>
<dbReference type="AlphaFoldDB" id="A0A161L9D4"/>
<dbReference type="InterPro" id="IPR050194">
    <property type="entry name" value="Glycosyltransferase_grp1"/>
</dbReference>
<comment type="caution">
    <text evidence="3">The sequence shown here is derived from an EMBL/GenBank/DDBJ whole genome shotgun (WGS) entry which is preliminary data.</text>
</comment>
<dbReference type="GO" id="GO:0016757">
    <property type="term" value="F:glycosyltransferase activity"/>
    <property type="evidence" value="ECO:0007669"/>
    <property type="project" value="UniProtKB-KW"/>
</dbReference>
<reference evidence="4" key="2">
    <citation type="journal article" date="2017" name="Genome Announc.">
        <title>Draft genome sequence of Paludibacter jiangxiensis NM7(T), a propionate-producing fermentative bacterium.</title>
        <authorList>
            <person name="Qiu Y.-L."/>
            <person name="Tourlousse D.M."/>
            <person name="Matsuura N."/>
            <person name="Ohashi A."/>
            <person name="Sekiguchi Y."/>
        </authorList>
    </citation>
    <scope>NUCLEOTIDE SEQUENCE [LARGE SCALE GENOMIC DNA]</scope>
    <source>
        <strain evidence="4">NM7</strain>
    </source>
</reference>
<reference evidence="4" key="1">
    <citation type="submission" date="2016-04" db="EMBL/GenBank/DDBJ databases">
        <title>Draft genome sequence of Paludibacter jiangxiensis strain NM7.</title>
        <authorList>
            <person name="Qiu Y."/>
            <person name="Matsuura N."/>
            <person name="Ohashi A."/>
            <person name="Tourlousse M.D."/>
            <person name="Sekiguchi Y."/>
        </authorList>
    </citation>
    <scope>NUCLEOTIDE SEQUENCE [LARGE SCALE GENOMIC DNA]</scope>
    <source>
        <strain evidence="4">NM7</strain>
    </source>
</reference>
<proteinExistence type="predicted"/>
<sequence length="350" mass="40101">MKVHVVSETAYMIKGNGVHTAFVDHVELLKANQDLETVVNNEERGDVMHSHTYGPFYFWKGLRYKHKRVFTAHVIPDSIKGSLPAWKLWMPFVKWYFKQVYSYADVCIAISPRVEEAILESGAKTKIERVYNPIPVDRWKCSPEKRRQGREILGIKEDEFVVLGVGQLQARKGVEDFMDVAASIPEARFVWAGGRPFGPMTEGITRIDTRIAESEGSNIQFTGMLDLDKMPLIYAAADLMLFPSYQENCPLAPIEGAACGLPVVFRDLAEYTTLYERPYLKASTTDEFIRLTREMMSDSKKLEEGKSISQALIRQFDKHEIREKLLNIYQYLYESDLQRAASKFPSFQTT</sequence>
<evidence type="ECO:0000259" key="2">
    <source>
        <dbReference type="Pfam" id="PF13439"/>
    </source>
</evidence>